<name>A9KT04_LACP7</name>
<reference evidence="3" key="1">
    <citation type="submission" date="2007-11" db="EMBL/GenBank/DDBJ databases">
        <title>Complete genome sequence of Clostridium phytofermentans ISDg.</title>
        <authorList>
            <person name="Leschine S.B."/>
            <person name="Warnick T.A."/>
            <person name="Blanchard J.L."/>
            <person name="Schnell D.J."/>
            <person name="Petit E.L."/>
            <person name="LaTouf W.G."/>
            <person name="Copeland A."/>
            <person name="Lucas S."/>
            <person name="Lapidus A."/>
            <person name="Barry K."/>
            <person name="Glavina del Rio T."/>
            <person name="Dalin E."/>
            <person name="Tice H."/>
            <person name="Pitluck S."/>
            <person name="Kiss H."/>
            <person name="Brettin T."/>
            <person name="Bruce D."/>
            <person name="Detter J.C."/>
            <person name="Han C."/>
            <person name="Kuske C."/>
            <person name="Schmutz J."/>
            <person name="Larimer F."/>
            <person name="Land M."/>
            <person name="Hauser L."/>
            <person name="Kyrpides N."/>
            <person name="Kim E.A."/>
            <person name="Richardson P."/>
        </authorList>
    </citation>
    <scope>NUCLEOTIDE SEQUENCE [LARGE SCALE GENOMIC DNA]</scope>
    <source>
        <strain evidence="3">ATCC 700394 / DSM 18823 / ISDg</strain>
    </source>
</reference>
<feature type="transmembrane region" description="Helical" evidence="1">
    <location>
        <begin position="36"/>
        <end position="56"/>
    </location>
</feature>
<proteinExistence type="predicted"/>
<protein>
    <submittedName>
        <fullName evidence="2">Uncharacterized protein</fullName>
    </submittedName>
</protein>
<feature type="transmembrane region" description="Helical" evidence="1">
    <location>
        <begin position="153"/>
        <end position="171"/>
    </location>
</feature>
<dbReference type="KEGG" id="cpy:Cphy_1846"/>
<dbReference type="EMBL" id="CP000885">
    <property type="protein sequence ID" value="ABX42215.1"/>
    <property type="molecule type" value="Genomic_DNA"/>
</dbReference>
<dbReference type="Proteomes" id="UP000000370">
    <property type="component" value="Chromosome"/>
</dbReference>
<feature type="transmembrane region" description="Helical" evidence="1">
    <location>
        <begin position="121"/>
        <end position="141"/>
    </location>
</feature>
<gene>
    <name evidence="2" type="ordered locus">Cphy_1846</name>
</gene>
<feature type="transmembrane region" description="Helical" evidence="1">
    <location>
        <begin position="87"/>
        <end position="109"/>
    </location>
</feature>
<keyword evidence="3" id="KW-1185">Reference proteome</keyword>
<evidence type="ECO:0000256" key="1">
    <source>
        <dbReference type="SAM" id="Phobius"/>
    </source>
</evidence>
<organism evidence="2 3">
    <name type="scientific">Lachnoclostridium phytofermentans (strain ATCC 700394 / DSM 18823 / ISDg)</name>
    <name type="common">Clostridium phytofermentans</name>
    <dbReference type="NCBI Taxonomy" id="357809"/>
    <lineage>
        <taxon>Bacteria</taxon>
        <taxon>Bacillati</taxon>
        <taxon>Bacillota</taxon>
        <taxon>Clostridia</taxon>
        <taxon>Lachnospirales</taxon>
        <taxon>Lachnospiraceae</taxon>
    </lineage>
</organism>
<accession>A9KT04</accession>
<keyword evidence="1" id="KW-0472">Membrane</keyword>
<sequence length="179" mass="20474">MLMGLKLSIPPIAIFIILVVIFNCVISFGKSKWMNLCYIFLSSVLSILGIAGMILIRPVFLARIDKNTNFREFDPEFLTWAIKKFDIYAVLSIIATCIIILFFLLYFLILKKREGFLWSNATSILILLMITNFFIGFVYGIGTINKMFDVAGYIMQLIIAEIFALTIPLVIKRILILKN</sequence>
<evidence type="ECO:0000313" key="3">
    <source>
        <dbReference type="Proteomes" id="UP000000370"/>
    </source>
</evidence>
<feature type="transmembrane region" description="Helical" evidence="1">
    <location>
        <begin position="12"/>
        <end position="29"/>
    </location>
</feature>
<keyword evidence="1" id="KW-0812">Transmembrane</keyword>
<keyword evidence="1" id="KW-1133">Transmembrane helix</keyword>
<evidence type="ECO:0000313" key="2">
    <source>
        <dbReference type="EMBL" id="ABX42215.1"/>
    </source>
</evidence>
<dbReference type="HOGENOM" id="CLU_1501016_0_0_9"/>
<dbReference type="AlphaFoldDB" id="A9KT04"/>